<dbReference type="Pfam" id="PF13290">
    <property type="entry name" value="CHB_HEX_C_1"/>
    <property type="match status" value="1"/>
</dbReference>
<evidence type="ECO:0000256" key="3">
    <source>
        <dbReference type="ARBA" id="ARBA00012663"/>
    </source>
</evidence>
<evidence type="ECO:0000256" key="4">
    <source>
        <dbReference type="ARBA" id="ARBA00022801"/>
    </source>
</evidence>
<dbReference type="Pfam" id="PF00728">
    <property type="entry name" value="Glyco_hydro_20"/>
    <property type="match status" value="1"/>
</dbReference>
<dbReference type="Gene3D" id="3.20.20.80">
    <property type="entry name" value="Glycosidases"/>
    <property type="match status" value="1"/>
</dbReference>
<dbReference type="Gene3D" id="2.60.120.260">
    <property type="entry name" value="Galactose-binding domain-like"/>
    <property type="match status" value="1"/>
</dbReference>
<dbReference type="InterPro" id="IPR029018">
    <property type="entry name" value="Hex-like_dom2"/>
</dbReference>
<dbReference type="SUPFAM" id="SSF55545">
    <property type="entry name" value="beta-N-acetylhexosaminidase-like domain"/>
    <property type="match status" value="1"/>
</dbReference>
<reference evidence="13 14" key="1">
    <citation type="submission" date="2020-08" db="EMBL/GenBank/DDBJ databases">
        <title>Genomic Encyclopedia of Type Strains, Phase IV (KMG-IV): sequencing the most valuable type-strain genomes for metagenomic binning, comparative biology and taxonomic classification.</title>
        <authorList>
            <person name="Goeker M."/>
        </authorList>
    </citation>
    <scope>NUCLEOTIDE SEQUENCE [LARGE SCALE GENOMIC DNA]</scope>
    <source>
        <strain evidence="13 14">DSM 27203</strain>
    </source>
</reference>
<comment type="similarity">
    <text evidence="2">Belongs to the glycosyl hydrolase 20 family.</text>
</comment>
<dbReference type="InterPro" id="IPR025705">
    <property type="entry name" value="Beta_hexosaminidase_sua/sub"/>
</dbReference>
<dbReference type="GO" id="GO:0005975">
    <property type="term" value="P:carbohydrate metabolic process"/>
    <property type="evidence" value="ECO:0007669"/>
    <property type="project" value="InterPro"/>
</dbReference>
<feature type="domain" description="Beta-hexosaminidase bacterial type N-terminal" evidence="11">
    <location>
        <begin position="26"/>
        <end position="140"/>
    </location>
</feature>
<dbReference type="GO" id="GO:0030203">
    <property type="term" value="P:glycosaminoglycan metabolic process"/>
    <property type="evidence" value="ECO:0007669"/>
    <property type="project" value="TreeGrafter"/>
</dbReference>
<dbReference type="CDD" id="cd04084">
    <property type="entry name" value="CBM6_xylanase-like"/>
    <property type="match status" value="1"/>
</dbReference>
<keyword evidence="14" id="KW-1185">Reference proteome</keyword>
<evidence type="ECO:0000259" key="11">
    <source>
        <dbReference type="Pfam" id="PF02838"/>
    </source>
</evidence>
<evidence type="ECO:0000256" key="2">
    <source>
        <dbReference type="ARBA" id="ARBA00006285"/>
    </source>
</evidence>
<keyword evidence="9" id="KW-0732">Signal</keyword>
<dbReference type="InterPro" id="IPR059177">
    <property type="entry name" value="GH29D-like_dom"/>
</dbReference>
<evidence type="ECO:0000259" key="12">
    <source>
        <dbReference type="Pfam" id="PF13290"/>
    </source>
</evidence>
<dbReference type="SUPFAM" id="SSF51445">
    <property type="entry name" value="(Trans)glycosidases"/>
    <property type="match status" value="1"/>
</dbReference>
<organism evidence="13 14">
    <name type="scientific">Stakelama sediminis</name>
    <dbReference type="NCBI Taxonomy" id="463200"/>
    <lineage>
        <taxon>Bacteria</taxon>
        <taxon>Pseudomonadati</taxon>
        <taxon>Pseudomonadota</taxon>
        <taxon>Alphaproteobacteria</taxon>
        <taxon>Sphingomonadales</taxon>
        <taxon>Sphingomonadaceae</taxon>
        <taxon>Stakelama</taxon>
    </lineage>
</organism>
<feature type="signal peptide" evidence="9">
    <location>
        <begin position="1"/>
        <end position="20"/>
    </location>
</feature>
<evidence type="ECO:0000313" key="14">
    <source>
        <dbReference type="Proteomes" id="UP000554342"/>
    </source>
</evidence>
<feature type="chain" id="PRO_5032808203" description="beta-N-acetylhexosaminidase" evidence="9">
    <location>
        <begin position="21"/>
        <end position="746"/>
    </location>
</feature>
<comment type="caution">
    <text evidence="13">The sequence shown here is derived from an EMBL/GenBank/DDBJ whole genome shotgun (WGS) entry which is preliminary data.</text>
</comment>
<feature type="active site" description="Proton donor" evidence="8">
    <location>
        <position position="318"/>
    </location>
</feature>
<dbReference type="EMBL" id="JACIJI010000001">
    <property type="protein sequence ID" value="MBB5718445.1"/>
    <property type="molecule type" value="Genomic_DNA"/>
</dbReference>
<dbReference type="PRINTS" id="PR00738">
    <property type="entry name" value="GLHYDRLASE20"/>
</dbReference>
<dbReference type="PANTHER" id="PTHR22600">
    <property type="entry name" value="BETA-HEXOSAMINIDASE"/>
    <property type="match status" value="1"/>
</dbReference>
<feature type="domain" description="Glycoside hydrolase family 20 catalytic" evidence="10">
    <location>
        <begin position="144"/>
        <end position="487"/>
    </location>
</feature>
<keyword evidence="5 13" id="KW-0326">Glycosidase</keyword>
<comment type="catalytic activity">
    <reaction evidence="1">
        <text>Hydrolysis of terminal non-reducing N-acetyl-D-hexosamine residues in N-acetyl-beta-D-hexosaminides.</text>
        <dbReference type="EC" id="3.2.1.52"/>
    </reaction>
</comment>
<protein>
    <recommendedName>
        <fullName evidence="3">beta-N-acetylhexosaminidase</fullName>
        <ecNumber evidence="3">3.2.1.52</ecNumber>
    </recommendedName>
    <alternativeName>
        <fullName evidence="6">Beta-N-acetylhexosaminidase</fullName>
    </alternativeName>
    <alternativeName>
        <fullName evidence="7">N-acetyl-beta-glucosaminidase</fullName>
    </alternativeName>
</protein>
<evidence type="ECO:0000256" key="1">
    <source>
        <dbReference type="ARBA" id="ARBA00001231"/>
    </source>
</evidence>
<evidence type="ECO:0000313" key="13">
    <source>
        <dbReference type="EMBL" id="MBB5718445.1"/>
    </source>
</evidence>
<dbReference type="CDD" id="cd06563">
    <property type="entry name" value="GH20_chitobiase-like"/>
    <property type="match status" value="1"/>
</dbReference>
<dbReference type="GO" id="GO:0004563">
    <property type="term" value="F:beta-N-acetylhexosaminidase activity"/>
    <property type="evidence" value="ECO:0007669"/>
    <property type="project" value="UniProtKB-EC"/>
</dbReference>
<dbReference type="Pfam" id="PF02838">
    <property type="entry name" value="Glyco_hydro_20b"/>
    <property type="match status" value="1"/>
</dbReference>
<dbReference type="InterPro" id="IPR017853">
    <property type="entry name" value="GH"/>
</dbReference>
<proteinExistence type="inferred from homology"/>
<dbReference type="InterPro" id="IPR015882">
    <property type="entry name" value="HEX_bac_N"/>
</dbReference>
<dbReference type="GO" id="GO:0016020">
    <property type="term" value="C:membrane"/>
    <property type="evidence" value="ECO:0007669"/>
    <property type="project" value="TreeGrafter"/>
</dbReference>
<accession>A0A840YXX5</accession>
<evidence type="ECO:0000256" key="6">
    <source>
        <dbReference type="ARBA" id="ARBA00030512"/>
    </source>
</evidence>
<feature type="domain" description="GH29D-like beta-sandwich" evidence="12">
    <location>
        <begin position="529"/>
        <end position="580"/>
    </location>
</feature>
<dbReference type="InterPro" id="IPR015883">
    <property type="entry name" value="Glyco_hydro_20_cat"/>
</dbReference>
<keyword evidence="4 13" id="KW-0378">Hydrolase</keyword>
<dbReference type="RefSeq" id="WP_184002077.1">
    <property type="nucleotide sequence ID" value="NZ_BAABIF010000004.1"/>
</dbReference>
<sequence>MRTILVFAMLSLAAPAAAQAETPFPLLPMPTSLRPQAGTFDTRHAAVMVKGDGAGSAAARLRDLVARTGGPRLPMSAKGTIRFVRDAAITGKEAYRLIVTPRAVTISASSDAGLYYGAETLWQMIATSKQGRIPAVTINDKPAFGWRGLMLDSARHFQPVSYVETLIDRMAMAKLNTLHWHLTDDQGWRIQIKRYPRLTAIGGCRQDAGAAGFDATGKPVQSCGYYTQQQIRAVVAYARAHHVTIVPEIDMPGHATAMVAAYPKLASVPNPPTAPSNQWGVLPNLLNPDPATFTFVENVLDEVMALFPGRYIHIGGDEAVKNQWNANPAIQAQIRQLGLKDANALQGWFTAKLGTYLERHGRRLIGWDEILEGKVPADATVMSWHGIDGAVTAAKAGHDAILAPSPIFYLDHIQSDSGNEPPGRGAVIDWRQFYGFDPAPAALTSGERRHILGIQANLWTEHVRTTAYADRMLWPRAAILAELAWSNPKKDWAGFSRRLVAAMQRWNSMGAGYDRTPLEPEAAFSGSDEAITVALRQPADIGTIRYTTDGTSPSPQSPAYAKPLTLTPGTALVAQAFAGKTGLGLPEHWLMAPELLRTRTASAMTLCSQSIPLRLEDDGPTDGVRKVHWVDIMHPCWKWSGAPLDGVTKISAEVGRLPFNFAIGKDIDKIKYDKPATPAGELVVRRDSCDGPVIVSVPLAPATATSGDTTVSATIPHQSGVHDLCMTFTQNGPDPFWVLDRLTLVR</sequence>
<evidence type="ECO:0000256" key="8">
    <source>
        <dbReference type="PIRSR" id="PIRSR625705-1"/>
    </source>
</evidence>
<dbReference type="Proteomes" id="UP000554342">
    <property type="component" value="Unassembled WGS sequence"/>
</dbReference>
<dbReference type="Gene3D" id="3.30.379.10">
    <property type="entry name" value="Chitobiase/beta-hexosaminidase domain 2-like"/>
    <property type="match status" value="1"/>
</dbReference>
<name>A0A840YXX5_9SPHN</name>
<dbReference type="AlphaFoldDB" id="A0A840YXX5"/>
<dbReference type="PANTHER" id="PTHR22600:SF57">
    <property type="entry name" value="BETA-N-ACETYLHEXOSAMINIDASE"/>
    <property type="match status" value="1"/>
</dbReference>
<gene>
    <name evidence="13" type="ORF">FHR23_001352</name>
</gene>
<evidence type="ECO:0000256" key="7">
    <source>
        <dbReference type="ARBA" id="ARBA00033000"/>
    </source>
</evidence>
<evidence type="ECO:0000259" key="10">
    <source>
        <dbReference type="Pfam" id="PF00728"/>
    </source>
</evidence>
<evidence type="ECO:0000256" key="5">
    <source>
        <dbReference type="ARBA" id="ARBA00023295"/>
    </source>
</evidence>
<evidence type="ECO:0000256" key="9">
    <source>
        <dbReference type="SAM" id="SignalP"/>
    </source>
</evidence>
<dbReference type="EC" id="3.2.1.52" evidence="3"/>